<dbReference type="Proteomes" id="UP000789524">
    <property type="component" value="Unassembled WGS sequence"/>
</dbReference>
<dbReference type="EMBL" id="CAKASE010000073">
    <property type="protein sequence ID" value="CAG9574702.1"/>
    <property type="molecule type" value="Genomic_DNA"/>
</dbReference>
<dbReference type="AlphaFoldDB" id="A0A8J2W7F4"/>
<proteinExistence type="predicted"/>
<feature type="compositionally biased region" description="Low complexity" evidence="1">
    <location>
        <begin position="30"/>
        <end position="41"/>
    </location>
</feature>
<comment type="caution">
    <text evidence="2">The sequence shown here is derived from an EMBL/GenBank/DDBJ whole genome shotgun (WGS) entry which is preliminary data.</text>
</comment>
<feature type="compositionally biased region" description="Low complexity" evidence="1">
    <location>
        <begin position="67"/>
        <end position="78"/>
    </location>
</feature>
<protein>
    <submittedName>
        <fullName evidence="2">(African queen) hypothetical protein</fullName>
    </submittedName>
</protein>
<reference evidence="2" key="1">
    <citation type="submission" date="2021-09" db="EMBL/GenBank/DDBJ databases">
        <authorList>
            <person name="Martin H S."/>
        </authorList>
    </citation>
    <scope>NUCLEOTIDE SEQUENCE</scope>
</reference>
<evidence type="ECO:0000313" key="3">
    <source>
        <dbReference type="Proteomes" id="UP000789524"/>
    </source>
</evidence>
<feature type="region of interest" description="Disordered" evidence="1">
    <location>
        <begin position="1"/>
        <end position="103"/>
    </location>
</feature>
<accession>A0A8J2W7F4</accession>
<sequence length="103" mass="11123">MVVDGHVPGGHHRQVPYDGTPCGNGRSEGPPRTTLPHPDTTLLRRRRLKRPARELIPSPLSGATESPAPMAADQDQPPSSRRRLEGSYPAGHLEGGHQPMTDP</sequence>
<organism evidence="2 3">
    <name type="scientific">Danaus chrysippus</name>
    <name type="common">African queen</name>
    <dbReference type="NCBI Taxonomy" id="151541"/>
    <lineage>
        <taxon>Eukaryota</taxon>
        <taxon>Metazoa</taxon>
        <taxon>Ecdysozoa</taxon>
        <taxon>Arthropoda</taxon>
        <taxon>Hexapoda</taxon>
        <taxon>Insecta</taxon>
        <taxon>Pterygota</taxon>
        <taxon>Neoptera</taxon>
        <taxon>Endopterygota</taxon>
        <taxon>Lepidoptera</taxon>
        <taxon>Glossata</taxon>
        <taxon>Ditrysia</taxon>
        <taxon>Papilionoidea</taxon>
        <taxon>Nymphalidae</taxon>
        <taxon>Danainae</taxon>
        <taxon>Danaini</taxon>
        <taxon>Danaina</taxon>
        <taxon>Danaus</taxon>
        <taxon>Anosia</taxon>
    </lineage>
</organism>
<evidence type="ECO:0000256" key="1">
    <source>
        <dbReference type="SAM" id="MobiDB-lite"/>
    </source>
</evidence>
<evidence type="ECO:0000313" key="2">
    <source>
        <dbReference type="EMBL" id="CAG9574702.1"/>
    </source>
</evidence>
<gene>
    <name evidence="2" type="ORF">DCHRY22_LOCUS10931</name>
</gene>
<name>A0A8J2W7F4_9NEOP</name>
<keyword evidence="3" id="KW-1185">Reference proteome</keyword>